<keyword evidence="1" id="KW-1133">Transmembrane helix</keyword>
<evidence type="ECO:0000313" key="2">
    <source>
        <dbReference type="EMBL" id="MFD2203600.1"/>
    </source>
</evidence>
<dbReference type="Proteomes" id="UP001597414">
    <property type="component" value="Unassembled WGS sequence"/>
</dbReference>
<keyword evidence="1" id="KW-0472">Membrane</keyword>
<comment type="caution">
    <text evidence="2">The sequence shown here is derived from an EMBL/GenBank/DDBJ whole genome shotgun (WGS) entry which is preliminary data.</text>
</comment>
<keyword evidence="3" id="KW-1185">Reference proteome</keyword>
<accession>A0ABW5BG99</accession>
<feature type="transmembrane region" description="Helical" evidence="1">
    <location>
        <begin position="12"/>
        <end position="32"/>
    </location>
</feature>
<proteinExistence type="predicted"/>
<protein>
    <submittedName>
        <fullName evidence="2">Uncharacterized protein</fullName>
    </submittedName>
</protein>
<gene>
    <name evidence="2" type="ORF">ACFSKV_18615</name>
</gene>
<name>A0ABW5BG99_9BACT</name>
<evidence type="ECO:0000313" key="3">
    <source>
        <dbReference type="Proteomes" id="UP001597414"/>
    </source>
</evidence>
<feature type="transmembrane region" description="Helical" evidence="1">
    <location>
        <begin position="38"/>
        <end position="59"/>
    </location>
</feature>
<dbReference type="EMBL" id="JBHUIV010000025">
    <property type="protein sequence ID" value="MFD2203600.1"/>
    <property type="molecule type" value="Genomic_DNA"/>
</dbReference>
<dbReference type="RefSeq" id="WP_380806276.1">
    <property type="nucleotide sequence ID" value="NZ_JBHUIV010000025.1"/>
</dbReference>
<organism evidence="2 3">
    <name type="scientific">Shivajiella indica</name>
    <dbReference type="NCBI Taxonomy" id="872115"/>
    <lineage>
        <taxon>Bacteria</taxon>
        <taxon>Pseudomonadati</taxon>
        <taxon>Bacteroidota</taxon>
        <taxon>Cytophagia</taxon>
        <taxon>Cytophagales</taxon>
        <taxon>Cyclobacteriaceae</taxon>
        <taxon>Shivajiella</taxon>
    </lineage>
</organism>
<sequence>MIYCRPKTKTYLALGLVVVVLISGLIYILNHFATQRSFGIAFYLIASVILTLAILLLLVKMMASYKFISIGKEKINIRLPLRGKSVSYGLEQVMLWDEEKVISNKREFKQLTLVFEDKDSFTLSNHEHSNYDEFTNYLWKKIPKKHVNKLKKIKILQQKPQ</sequence>
<evidence type="ECO:0000256" key="1">
    <source>
        <dbReference type="SAM" id="Phobius"/>
    </source>
</evidence>
<keyword evidence="1" id="KW-0812">Transmembrane</keyword>
<reference evidence="3" key="1">
    <citation type="journal article" date="2019" name="Int. J. Syst. Evol. Microbiol.">
        <title>The Global Catalogue of Microorganisms (GCM) 10K type strain sequencing project: providing services to taxonomists for standard genome sequencing and annotation.</title>
        <authorList>
            <consortium name="The Broad Institute Genomics Platform"/>
            <consortium name="The Broad Institute Genome Sequencing Center for Infectious Disease"/>
            <person name="Wu L."/>
            <person name="Ma J."/>
        </authorList>
    </citation>
    <scope>NUCLEOTIDE SEQUENCE [LARGE SCALE GENOMIC DNA]</scope>
    <source>
        <strain evidence="3">KCTC 19812</strain>
    </source>
</reference>